<sequence length="339" mass="36554">MTSIRELAMHLQISIGTVSRALNGKPDVNPVTRERVIAAAHELGYAPNQTGRALRRGATQTIGIMIETSSAVERNGDDFFLPVVDAAQTQLARHAYDLVILPCSSSDDVCSFLSRVVGRGIVDAIILADIRRQDPRIELLSKKGIPFLTLGRSGVSSNHAWIDLDFEGFVEHSLAELVALGHRRIAITLPQSDVNLGEMLYATYQSFLTRHQLSYDPALVMRVEQNENGGSQAVAALMALDDRPTALLLSYEAIAMGVYSELREAGLVVGQDLSVIGFRHNPQLRFLSPGLTAYEIPLAALGQALADGILAVLRGEPGPTLIWPGTLHATASIGPPPKP</sequence>
<dbReference type="InterPro" id="IPR000843">
    <property type="entry name" value="HTH_LacI"/>
</dbReference>
<name>A0A3D9DYU8_9GAMM</name>
<evidence type="ECO:0000256" key="1">
    <source>
        <dbReference type="ARBA" id="ARBA00023015"/>
    </source>
</evidence>
<dbReference type="SUPFAM" id="SSF47413">
    <property type="entry name" value="lambda repressor-like DNA-binding domains"/>
    <property type="match status" value="1"/>
</dbReference>
<evidence type="ECO:0000256" key="2">
    <source>
        <dbReference type="ARBA" id="ARBA00023125"/>
    </source>
</evidence>
<dbReference type="Pfam" id="PF13377">
    <property type="entry name" value="Peripla_BP_3"/>
    <property type="match status" value="1"/>
</dbReference>
<reference evidence="5 6" key="1">
    <citation type="submission" date="2018-07" db="EMBL/GenBank/DDBJ databases">
        <title>Genomic Encyclopedia of Type Strains, Phase IV (KMG-IV): sequencing the most valuable type-strain genomes for metagenomic binning, comparative biology and taxonomic classification.</title>
        <authorList>
            <person name="Goeker M."/>
        </authorList>
    </citation>
    <scope>NUCLEOTIDE SEQUENCE [LARGE SCALE GENOMIC DNA]</scope>
    <source>
        <strain evidence="5 6">DSM 14324</strain>
    </source>
</reference>
<organism evidence="5 6">
    <name type="scientific">Kushneria indalinina DSM 14324</name>
    <dbReference type="NCBI Taxonomy" id="1122140"/>
    <lineage>
        <taxon>Bacteria</taxon>
        <taxon>Pseudomonadati</taxon>
        <taxon>Pseudomonadota</taxon>
        <taxon>Gammaproteobacteria</taxon>
        <taxon>Oceanospirillales</taxon>
        <taxon>Halomonadaceae</taxon>
        <taxon>Kushneria</taxon>
    </lineage>
</organism>
<dbReference type="PANTHER" id="PTHR30146:SF155">
    <property type="entry name" value="ALANINE RACEMASE"/>
    <property type="match status" value="1"/>
</dbReference>
<dbReference type="GO" id="GO:0000976">
    <property type="term" value="F:transcription cis-regulatory region binding"/>
    <property type="evidence" value="ECO:0007669"/>
    <property type="project" value="TreeGrafter"/>
</dbReference>
<evidence type="ECO:0000313" key="6">
    <source>
        <dbReference type="Proteomes" id="UP000256334"/>
    </source>
</evidence>
<dbReference type="PANTHER" id="PTHR30146">
    <property type="entry name" value="LACI-RELATED TRANSCRIPTIONAL REPRESSOR"/>
    <property type="match status" value="1"/>
</dbReference>
<gene>
    <name evidence="5" type="ORF">C8D72_0549</name>
</gene>
<keyword evidence="6" id="KW-1185">Reference proteome</keyword>
<dbReference type="PROSITE" id="PS50932">
    <property type="entry name" value="HTH_LACI_2"/>
    <property type="match status" value="1"/>
</dbReference>
<dbReference type="EMBL" id="QRDJ01000006">
    <property type="protein sequence ID" value="REC95881.1"/>
    <property type="molecule type" value="Genomic_DNA"/>
</dbReference>
<dbReference type="Gene3D" id="3.40.50.2300">
    <property type="match status" value="2"/>
</dbReference>
<evidence type="ECO:0000259" key="4">
    <source>
        <dbReference type="PROSITE" id="PS50932"/>
    </source>
</evidence>
<dbReference type="RefSeq" id="WP_115852849.1">
    <property type="nucleotide sequence ID" value="NZ_QRDJ01000006.1"/>
</dbReference>
<evidence type="ECO:0000256" key="3">
    <source>
        <dbReference type="ARBA" id="ARBA00023163"/>
    </source>
</evidence>
<dbReference type="AlphaFoldDB" id="A0A3D9DYU8"/>
<dbReference type="CDD" id="cd01392">
    <property type="entry name" value="HTH_LacI"/>
    <property type="match status" value="1"/>
</dbReference>
<dbReference type="InterPro" id="IPR028082">
    <property type="entry name" value="Peripla_BP_I"/>
</dbReference>
<accession>A0A3D9DYU8</accession>
<dbReference type="GO" id="GO:0003700">
    <property type="term" value="F:DNA-binding transcription factor activity"/>
    <property type="evidence" value="ECO:0007669"/>
    <property type="project" value="TreeGrafter"/>
</dbReference>
<protein>
    <submittedName>
        <fullName evidence="5">LacI family transcriptional regulator</fullName>
    </submittedName>
</protein>
<proteinExistence type="predicted"/>
<feature type="domain" description="HTH lacI-type" evidence="4">
    <location>
        <begin position="2"/>
        <end position="56"/>
    </location>
</feature>
<dbReference type="InterPro" id="IPR010982">
    <property type="entry name" value="Lambda_DNA-bd_dom_sf"/>
</dbReference>
<dbReference type="SUPFAM" id="SSF53822">
    <property type="entry name" value="Periplasmic binding protein-like I"/>
    <property type="match status" value="1"/>
</dbReference>
<dbReference type="CDD" id="cd20010">
    <property type="entry name" value="PBP1_AglR-like"/>
    <property type="match status" value="1"/>
</dbReference>
<keyword evidence="2" id="KW-0238">DNA-binding</keyword>
<dbReference type="Pfam" id="PF00356">
    <property type="entry name" value="LacI"/>
    <property type="match status" value="1"/>
</dbReference>
<dbReference type="SMART" id="SM00354">
    <property type="entry name" value="HTH_LACI"/>
    <property type="match status" value="1"/>
</dbReference>
<comment type="caution">
    <text evidence="5">The sequence shown here is derived from an EMBL/GenBank/DDBJ whole genome shotgun (WGS) entry which is preliminary data.</text>
</comment>
<dbReference type="OrthoDB" id="6619319at2"/>
<keyword evidence="3" id="KW-0804">Transcription</keyword>
<dbReference type="Proteomes" id="UP000256334">
    <property type="component" value="Unassembled WGS sequence"/>
</dbReference>
<keyword evidence="1" id="KW-0805">Transcription regulation</keyword>
<dbReference type="Gene3D" id="1.10.260.40">
    <property type="entry name" value="lambda repressor-like DNA-binding domains"/>
    <property type="match status" value="1"/>
</dbReference>
<dbReference type="InterPro" id="IPR046335">
    <property type="entry name" value="LacI/GalR-like_sensor"/>
</dbReference>
<evidence type="ECO:0000313" key="5">
    <source>
        <dbReference type="EMBL" id="REC95881.1"/>
    </source>
</evidence>